<evidence type="ECO:0000313" key="5">
    <source>
        <dbReference type="EMBL" id="QKD82746.1"/>
    </source>
</evidence>
<dbReference type="AlphaFoldDB" id="A0A6M8BER5"/>
<keyword evidence="1" id="KW-0479">Metal-binding</keyword>
<dbReference type="Pfam" id="PF12838">
    <property type="entry name" value="Fer4_7"/>
    <property type="match status" value="1"/>
</dbReference>
<protein>
    <submittedName>
        <fullName evidence="5">4Fe-4S binding protein</fullName>
    </submittedName>
</protein>
<keyword evidence="2" id="KW-0408">Iron</keyword>
<dbReference type="InterPro" id="IPR017900">
    <property type="entry name" value="4Fe4S_Fe_S_CS"/>
</dbReference>
<organism evidence="5 6">
    <name type="scientific">Thermoleptolyngbya sichuanensis A183</name>
    <dbReference type="NCBI Taxonomy" id="2737172"/>
    <lineage>
        <taxon>Bacteria</taxon>
        <taxon>Bacillati</taxon>
        <taxon>Cyanobacteriota</taxon>
        <taxon>Cyanophyceae</taxon>
        <taxon>Oculatellales</taxon>
        <taxon>Oculatellaceae</taxon>
        <taxon>Thermoleptolyngbya</taxon>
        <taxon>Thermoleptolyngbya sichuanensis</taxon>
    </lineage>
</organism>
<evidence type="ECO:0000256" key="2">
    <source>
        <dbReference type="ARBA" id="ARBA00023004"/>
    </source>
</evidence>
<dbReference type="EMBL" id="CP053661">
    <property type="protein sequence ID" value="QKD82746.1"/>
    <property type="molecule type" value="Genomic_DNA"/>
</dbReference>
<accession>A0A6M8BER5</accession>
<dbReference type="KEGG" id="theu:HPC62_11640"/>
<name>A0A6M8BER5_9CYAN</name>
<dbReference type="RefSeq" id="WP_172355827.1">
    <property type="nucleotide sequence ID" value="NZ_CP053661.1"/>
</dbReference>
<keyword evidence="3" id="KW-0411">Iron-sulfur</keyword>
<dbReference type="InterPro" id="IPR017896">
    <property type="entry name" value="4Fe4S_Fe-S-bd"/>
</dbReference>
<dbReference type="GO" id="GO:0046872">
    <property type="term" value="F:metal ion binding"/>
    <property type="evidence" value="ECO:0007669"/>
    <property type="project" value="UniProtKB-KW"/>
</dbReference>
<reference evidence="5 6" key="1">
    <citation type="submission" date="2020-05" db="EMBL/GenBank/DDBJ databases">
        <title>Complete genome sequence of of a novel Thermoleptolyngbya strain isolated from hot springs of Ganzi, Sichuan China.</title>
        <authorList>
            <person name="Tang J."/>
            <person name="Daroch M."/>
            <person name="Li L."/>
            <person name="Waleron K."/>
            <person name="Waleron M."/>
            <person name="Waleron M."/>
        </authorList>
    </citation>
    <scope>NUCLEOTIDE SEQUENCE [LARGE SCALE GENOMIC DNA]</scope>
    <source>
        <strain evidence="5 6">PKUAC-SCTA183</strain>
    </source>
</reference>
<feature type="domain" description="4Fe-4S ferredoxin-type" evidence="4">
    <location>
        <begin position="1"/>
        <end position="29"/>
    </location>
</feature>
<dbReference type="Gene3D" id="3.30.70.20">
    <property type="match status" value="1"/>
</dbReference>
<dbReference type="Proteomes" id="UP000505210">
    <property type="component" value="Chromosome"/>
</dbReference>
<dbReference type="PROSITE" id="PS51379">
    <property type="entry name" value="4FE4S_FER_2"/>
    <property type="match status" value="1"/>
</dbReference>
<dbReference type="GO" id="GO:0051536">
    <property type="term" value="F:iron-sulfur cluster binding"/>
    <property type="evidence" value="ECO:0007669"/>
    <property type="project" value="UniProtKB-KW"/>
</dbReference>
<evidence type="ECO:0000256" key="1">
    <source>
        <dbReference type="ARBA" id="ARBA00022723"/>
    </source>
</evidence>
<dbReference type="PROSITE" id="PS00198">
    <property type="entry name" value="4FE4S_FER_1"/>
    <property type="match status" value="1"/>
</dbReference>
<proteinExistence type="predicted"/>
<evidence type="ECO:0000256" key="3">
    <source>
        <dbReference type="ARBA" id="ARBA00023014"/>
    </source>
</evidence>
<sequence length="125" mass="13955">MPYTITQSCIGCRRCLSACPTGAIQTDGSTKFWIASDRCNQCQGTYGVAQCWAICPTNEGCVPLTSGVAAVPLSSASERSPDYWEAWFATYTRMVARLRGVQESSYWHHWFDTYSQALKRLQTAH</sequence>
<gene>
    <name evidence="5" type="ORF">HPC62_11640</name>
</gene>
<keyword evidence="6" id="KW-1185">Reference proteome</keyword>
<dbReference type="SUPFAM" id="SSF54862">
    <property type="entry name" value="4Fe-4S ferredoxins"/>
    <property type="match status" value="1"/>
</dbReference>
<evidence type="ECO:0000313" key="6">
    <source>
        <dbReference type="Proteomes" id="UP000505210"/>
    </source>
</evidence>
<evidence type="ECO:0000259" key="4">
    <source>
        <dbReference type="PROSITE" id="PS51379"/>
    </source>
</evidence>